<dbReference type="PROSITE" id="PS51273">
    <property type="entry name" value="GATASE_TYPE_1"/>
    <property type="match status" value="1"/>
</dbReference>
<dbReference type="Pfam" id="PF00117">
    <property type="entry name" value="GATase"/>
    <property type="match status" value="1"/>
</dbReference>
<evidence type="ECO:0000259" key="1">
    <source>
        <dbReference type="Pfam" id="PF00117"/>
    </source>
</evidence>
<comment type="caution">
    <text evidence="2">The sequence shown here is derived from an EMBL/GenBank/DDBJ whole genome shotgun (WGS) entry which is preliminary data.</text>
</comment>
<dbReference type="PANTHER" id="PTHR42695:SF5">
    <property type="entry name" value="GLUTAMINE AMIDOTRANSFERASE YLR126C-RELATED"/>
    <property type="match status" value="1"/>
</dbReference>
<dbReference type="EMBL" id="MGFY01000034">
    <property type="protein sequence ID" value="OGM15616.1"/>
    <property type="molecule type" value="Genomic_DNA"/>
</dbReference>
<dbReference type="Proteomes" id="UP000178401">
    <property type="component" value="Unassembled WGS sequence"/>
</dbReference>
<dbReference type="PANTHER" id="PTHR42695">
    <property type="entry name" value="GLUTAMINE AMIDOTRANSFERASE YLR126C-RELATED"/>
    <property type="match status" value="1"/>
</dbReference>
<dbReference type="AlphaFoldDB" id="A0A1F7XKT9"/>
<dbReference type="GO" id="GO:0005829">
    <property type="term" value="C:cytosol"/>
    <property type="evidence" value="ECO:0007669"/>
    <property type="project" value="TreeGrafter"/>
</dbReference>
<feature type="domain" description="Glutamine amidotransferase" evidence="1">
    <location>
        <begin position="100"/>
        <end position="232"/>
    </location>
</feature>
<dbReference type="Gene3D" id="3.40.50.880">
    <property type="match status" value="1"/>
</dbReference>
<organism evidence="2 3">
    <name type="scientific">Candidatus Woesebacteria bacterium RBG_19FT_COMBO_37_29</name>
    <dbReference type="NCBI Taxonomy" id="1802486"/>
    <lineage>
        <taxon>Bacteria</taxon>
        <taxon>Candidatus Woeseibacteriota</taxon>
    </lineage>
</organism>
<dbReference type="InterPro" id="IPR029062">
    <property type="entry name" value="Class_I_gatase-like"/>
</dbReference>
<evidence type="ECO:0000313" key="2">
    <source>
        <dbReference type="EMBL" id="OGM15616.1"/>
    </source>
</evidence>
<proteinExistence type="predicted"/>
<name>A0A1F7XKT9_9BACT</name>
<reference evidence="2 3" key="1">
    <citation type="journal article" date="2016" name="Nat. Commun.">
        <title>Thousands of microbial genomes shed light on interconnected biogeochemical processes in an aquifer system.</title>
        <authorList>
            <person name="Anantharaman K."/>
            <person name="Brown C.T."/>
            <person name="Hug L.A."/>
            <person name="Sharon I."/>
            <person name="Castelle C.J."/>
            <person name="Probst A.J."/>
            <person name="Thomas B.C."/>
            <person name="Singh A."/>
            <person name="Wilkins M.J."/>
            <person name="Karaoz U."/>
            <person name="Brodie E.L."/>
            <person name="Williams K.H."/>
            <person name="Hubbard S.S."/>
            <person name="Banfield J.F."/>
        </authorList>
    </citation>
    <scope>NUCLEOTIDE SEQUENCE [LARGE SCALE GENOMIC DNA]</scope>
</reference>
<gene>
    <name evidence="2" type="ORF">A2V55_02120</name>
</gene>
<protein>
    <recommendedName>
        <fullName evidence="1">Glutamine amidotransferase domain-containing protein</fullName>
    </recommendedName>
</protein>
<evidence type="ECO:0000313" key="3">
    <source>
        <dbReference type="Proteomes" id="UP000178401"/>
    </source>
</evidence>
<dbReference type="InterPro" id="IPR044992">
    <property type="entry name" value="ChyE-like"/>
</dbReference>
<dbReference type="CDD" id="cd01741">
    <property type="entry name" value="GATase1_1"/>
    <property type="match status" value="1"/>
</dbReference>
<dbReference type="SUPFAM" id="SSF52317">
    <property type="entry name" value="Class I glutamine amidotransferase-like"/>
    <property type="match status" value="1"/>
</dbReference>
<accession>A0A1F7XKT9</accession>
<dbReference type="InterPro" id="IPR017926">
    <property type="entry name" value="GATASE"/>
</dbReference>
<sequence>MTETGAEIKEIEPRAKILFLNVNPNSEPHTSAAQRMFGVNGSDIEEFKQMALSVIKSPSKEEGLKLREREAKSEIYLPENVADFTAIVILGSPFTAVPRETEEGKLFVANWKHDLIKFVQSAHEKKVPILGICFGSQIVAEALGGKAEKMEKNKWEVGFSKAVRLSASYGDPVMEGLPDEFVVPQNHADAVVRIPPGAVALAENPKYGLEAFRLGKTWGFQFHPERSGKEVEEYLSKESSITSLNKAGKNIEENKALGKGYSETVGTILSNFLRVAWNNVQ</sequence>